<keyword evidence="2 3" id="KW-0067">ATP-binding</keyword>
<organism evidence="4 5">
    <name type="scientific">Thermococcus argininiproducens</name>
    <dbReference type="NCBI Taxonomy" id="2866384"/>
    <lineage>
        <taxon>Archaea</taxon>
        <taxon>Methanobacteriati</taxon>
        <taxon>Methanobacteriota</taxon>
        <taxon>Thermococci</taxon>
        <taxon>Thermococcales</taxon>
        <taxon>Thermococcaceae</taxon>
        <taxon>Thermococcus</taxon>
    </lineage>
</organism>
<evidence type="ECO:0000313" key="5">
    <source>
        <dbReference type="Proteomes" id="UP001056425"/>
    </source>
</evidence>
<accession>A0A9E7M951</accession>
<gene>
    <name evidence="4" type="primary">fliE</name>
    <name evidence="4" type="ORF">K1720_07755</name>
</gene>
<comment type="similarity">
    <text evidence="3">Belongs to the UPF0200 family.</text>
</comment>
<dbReference type="Pfam" id="PF13207">
    <property type="entry name" value="AAA_17"/>
    <property type="match status" value="1"/>
</dbReference>
<reference evidence="4 5" key="1">
    <citation type="submission" date="2021-08" db="EMBL/GenBank/DDBJ databases">
        <title>Thermococcus onnuriiensis IOH2.</title>
        <authorList>
            <person name="Park Y.-J."/>
        </authorList>
    </citation>
    <scope>NUCLEOTIDE SEQUENCE [LARGE SCALE GENOMIC DNA]</scope>
    <source>
        <strain evidence="4 5">IOH2</strain>
    </source>
</reference>
<keyword evidence="4" id="KW-0966">Cell projection</keyword>
<keyword evidence="5" id="KW-1185">Reference proteome</keyword>
<dbReference type="EMBL" id="CP080572">
    <property type="protein sequence ID" value="USG99413.1"/>
    <property type="molecule type" value="Genomic_DNA"/>
</dbReference>
<keyword evidence="1 3" id="KW-0547">Nucleotide-binding</keyword>
<name>A0A9E7M951_9EURY</name>
<dbReference type="PANTHER" id="PTHR41930">
    <property type="entry name" value="UPF0200 PROTEIN MJ1399"/>
    <property type="match status" value="1"/>
</dbReference>
<dbReference type="KEGG" id="thei:K1720_07755"/>
<dbReference type="RefSeq" id="WP_251948236.1">
    <property type="nucleotide sequence ID" value="NZ_CP080572.1"/>
</dbReference>
<dbReference type="GeneID" id="72778232"/>
<keyword evidence="4" id="KW-0282">Flagellum</keyword>
<evidence type="ECO:0000256" key="1">
    <source>
        <dbReference type="ARBA" id="ARBA00022741"/>
    </source>
</evidence>
<evidence type="ECO:0000313" key="4">
    <source>
        <dbReference type="EMBL" id="USG99413.1"/>
    </source>
</evidence>
<dbReference type="AlphaFoldDB" id="A0A9E7M951"/>
<feature type="binding site" evidence="3">
    <location>
        <begin position="7"/>
        <end position="14"/>
    </location>
    <ligand>
        <name>ATP</name>
        <dbReference type="ChEBI" id="CHEBI:30616"/>
    </ligand>
</feature>
<dbReference type="GO" id="GO:0005524">
    <property type="term" value="F:ATP binding"/>
    <property type="evidence" value="ECO:0007669"/>
    <property type="project" value="UniProtKB-UniRule"/>
</dbReference>
<protein>
    <recommendedName>
        <fullName evidence="3">UPF0200 protein K1720_07755</fullName>
    </recommendedName>
</protein>
<proteinExistence type="inferred from homology"/>
<dbReference type="Gene3D" id="3.40.50.300">
    <property type="entry name" value="P-loop containing nucleotide triphosphate hydrolases"/>
    <property type="match status" value="1"/>
</dbReference>
<dbReference type="PANTHER" id="PTHR41930:SF1">
    <property type="entry name" value="DEPHOSPHO-COA KINASE"/>
    <property type="match status" value="1"/>
</dbReference>
<evidence type="ECO:0000256" key="2">
    <source>
        <dbReference type="ARBA" id="ARBA00022840"/>
    </source>
</evidence>
<dbReference type="InterPro" id="IPR022970">
    <property type="entry name" value="NTP_hydrolase-rel"/>
</dbReference>
<sequence length="194" mass="22051">MIICVVGMPGSGKGQIVRIFGKYGVPHVSMGDIVREEADKRGMPRTPEGMNSVSIQLRQELGDNAVAKLTVPRVKELLKNNKAVIIDGVRSLDEIQTFKDAFPEEKIVIIAVHSSPKRRFERLNRRGRSDDPRTWNEFEARDWKELKFGIGSVIALADYLIVNENHITDFRREIERLAENLGIKKRPSSSKPRF</sequence>
<dbReference type="InterPro" id="IPR027417">
    <property type="entry name" value="P-loop_NTPase"/>
</dbReference>
<evidence type="ECO:0000256" key="3">
    <source>
        <dbReference type="HAMAP-Rule" id="MF_01111"/>
    </source>
</evidence>
<dbReference type="HAMAP" id="MF_01111">
    <property type="entry name" value="UPF0200"/>
    <property type="match status" value="1"/>
</dbReference>
<dbReference type="Proteomes" id="UP001056425">
    <property type="component" value="Chromosome"/>
</dbReference>
<dbReference type="SUPFAM" id="SSF52540">
    <property type="entry name" value="P-loop containing nucleoside triphosphate hydrolases"/>
    <property type="match status" value="1"/>
</dbReference>
<keyword evidence="4" id="KW-0969">Cilium</keyword>